<feature type="region of interest" description="Disordered" evidence="1">
    <location>
        <begin position="118"/>
        <end position="166"/>
    </location>
</feature>
<organism evidence="2 3">
    <name type="scientific">Tulasnella calospora MUT 4182</name>
    <dbReference type="NCBI Taxonomy" id="1051891"/>
    <lineage>
        <taxon>Eukaryota</taxon>
        <taxon>Fungi</taxon>
        <taxon>Dikarya</taxon>
        <taxon>Basidiomycota</taxon>
        <taxon>Agaricomycotina</taxon>
        <taxon>Agaricomycetes</taxon>
        <taxon>Cantharellales</taxon>
        <taxon>Tulasnellaceae</taxon>
        <taxon>Tulasnella</taxon>
    </lineage>
</organism>
<keyword evidence="3" id="KW-1185">Reference proteome</keyword>
<reference evidence="3" key="2">
    <citation type="submission" date="2015-01" db="EMBL/GenBank/DDBJ databases">
        <title>Evolutionary Origins and Diversification of the Mycorrhizal Mutualists.</title>
        <authorList>
            <consortium name="DOE Joint Genome Institute"/>
            <consortium name="Mycorrhizal Genomics Consortium"/>
            <person name="Kohler A."/>
            <person name="Kuo A."/>
            <person name="Nagy L.G."/>
            <person name="Floudas D."/>
            <person name="Copeland A."/>
            <person name="Barry K.W."/>
            <person name="Cichocki N."/>
            <person name="Veneault-Fourrey C."/>
            <person name="LaButti K."/>
            <person name="Lindquist E.A."/>
            <person name="Lipzen A."/>
            <person name="Lundell T."/>
            <person name="Morin E."/>
            <person name="Murat C."/>
            <person name="Riley R."/>
            <person name="Ohm R."/>
            <person name="Sun H."/>
            <person name="Tunlid A."/>
            <person name="Henrissat B."/>
            <person name="Grigoriev I.V."/>
            <person name="Hibbett D.S."/>
            <person name="Martin F."/>
        </authorList>
    </citation>
    <scope>NUCLEOTIDE SEQUENCE [LARGE SCALE GENOMIC DNA]</scope>
    <source>
        <strain evidence="3">MUT 4182</strain>
    </source>
</reference>
<dbReference type="EMBL" id="KN823414">
    <property type="protein sequence ID" value="KIO17217.1"/>
    <property type="molecule type" value="Genomic_DNA"/>
</dbReference>
<feature type="compositionally biased region" description="Polar residues" evidence="1">
    <location>
        <begin position="144"/>
        <end position="153"/>
    </location>
</feature>
<protein>
    <submittedName>
        <fullName evidence="2">Uncharacterized protein</fullName>
    </submittedName>
</protein>
<proteinExistence type="predicted"/>
<evidence type="ECO:0000313" key="3">
    <source>
        <dbReference type="Proteomes" id="UP000054248"/>
    </source>
</evidence>
<name>A0A0C3L6N5_9AGAM</name>
<sequence>MADFAATCLETGALRWWSGLNQEVQGSWNLLRRAMFSRYRPLFHGGSGEEAENFIRAVWDKAIDEEKQEDNKWMAMYALSCLAGEGLRWYASLDSDTQENWKKLQQAVLVQYPRDTPDGALPNTIPSPAAASAPNVTRRGRIRLSNSSSTTPHYISKKYPSDEKRISPTSSLADALEFEWNPGSGNQHMLSIPNSQFPGYDVLGLRWCAKITKGKRDLSSFLCLCAVDSQTKSTAFSSVSGDLVIDAWKVSPQGTSGALAVSVLVDGEELAGRWNVTGKNIWFGYESHQPHKAYRAVSAESLHSTAEERDAKEFLGDVI</sequence>
<evidence type="ECO:0000313" key="2">
    <source>
        <dbReference type="EMBL" id="KIO17217.1"/>
    </source>
</evidence>
<dbReference type="Proteomes" id="UP000054248">
    <property type="component" value="Unassembled WGS sequence"/>
</dbReference>
<gene>
    <name evidence="2" type="ORF">M407DRAFT_33133</name>
</gene>
<dbReference type="AlphaFoldDB" id="A0A0C3L6N5"/>
<dbReference type="HOGENOM" id="CLU_066292_0_0_1"/>
<evidence type="ECO:0000256" key="1">
    <source>
        <dbReference type="SAM" id="MobiDB-lite"/>
    </source>
</evidence>
<reference evidence="2 3" key="1">
    <citation type="submission" date="2014-04" db="EMBL/GenBank/DDBJ databases">
        <authorList>
            <consortium name="DOE Joint Genome Institute"/>
            <person name="Kuo A."/>
            <person name="Girlanda M."/>
            <person name="Perotto S."/>
            <person name="Kohler A."/>
            <person name="Nagy L.G."/>
            <person name="Floudas D."/>
            <person name="Copeland A."/>
            <person name="Barry K.W."/>
            <person name="Cichocki N."/>
            <person name="Veneault-Fourrey C."/>
            <person name="LaButti K."/>
            <person name="Lindquist E.A."/>
            <person name="Lipzen A."/>
            <person name="Lundell T."/>
            <person name="Morin E."/>
            <person name="Murat C."/>
            <person name="Sun H."/>
            <person name="Tunlid A."/>
            <person name="Henrissat B."/>
            <person name="Grigoriev I.V."/>
            <person name="Hibbett D.S."/>
            <person name="Martin F."/>
            <person name="Nordberg H.P."/>
            <person name="Cantor M.N."/>
            <person name="Hua S.X."/>
        </authorList>
    </citation>
    <scope>NUCLEOTIDE SEQUENCE [LARGE SCALE GENOMIC DNA]</scope>
    <source>
        <strain evidence="2 3">MUT 4182</strain>
    </source>
</reference>
<accession>A0A0C3L6N5</accession>